<evidence type="ECO:0000313" key="1">
    <source>
        <dbReference type="EMBL" id="WQB70513.1"/>
    </source>
</evidence>
<proteinExistence type="predicted"/>
<name>A0ABZ0VA66_9MICO</name>
<dbReference type="SUPFAM" id="SSF48371">
    <property type="entry name" value="ARM repeat"/>
    <property type="match status" value="1"/>
</dbReference>
<protein>
    <submittedName>
        <fullName evidence="1">DNA alkylation repair protein</fullName>
    </submittedName>
</protein>
<sequence length="217" mass="24277">MGAERDTLVAALKAASSEVEAEKIRARMTDAATKVIGVRMGTVFDLARQYMSVPLTEVDGLLASGVYELKMVGVSILDFKARAKGADRAGLFDAWMRNLEYIDTWDYIDRAAPRVIGWYLLDRPRDVLFALARSENRWHRRTAITAAFWIIRSGDVSDPLELCELLADDPEHLVQTNVGVALREIGRIDRDALERFLNARGDDLSSHARRTARTALA</sequence>
<dbReference type="Gene3D" id="1.25.10.90">
    <property type="match status" value="1"/>
</dbReference>
<dbReference type="EMBL" id="CP139779">
    <property type="protein sequence ID" value="WQB70513.1"/>
    <property type="molecule type" value="Genomic_DNA"/>
</dbReference>
<reference evidence="1 2" key="1">
    <citation type="submission" date="2023-06" db="EMBL/GenBank/DDBJ databases">
        <title>Rock-solubilizing bacteria, Microbacterium invictum, promotes re-establishment of vegetation in rocky wasteland by accelerating rock bio-weathering and reshaping soil bacterial community.</title>
        <authorList>
            <person name="Liu C."/>
        </authorList>
    </citation>
    <scope>NUCLEOTIDE SEQUENCE [LARGE SCALE GENOMIC DNA]</scope>
    <source>
        <strain evidence="1 2">X-18</strain>
    </source>
</reference>
<evidence type="ECO:0000313" key="2">
    <source>
        <dbReference type="Proteomes" id="UP001324533"/>
    </source>
</evidence>
<gene>
    <name evidence="1" type="ORF">T9R20_00705</name>
</gene>
<dbReference type="InterPro" id="IPR016024">
    <property type="entry name" value="ARM-type_fold"/>
</dbReference>
<dbReference type="Pfam" id="PF08713">
    <property type="entry name" value="DNA_alkylation"/>
    <property type="match status" value="1"/>
</dbReference>
<accession>A0ABZ0VA66</accession>
<dbReference type="PANTHER" id="PTHR34070:SF1">
    <property type="entry name" value="DNA ALKYLATION REPAIR PROTEIN"/>
    <property type="match status" value="1"/>
</dbReference>
<dbReference type="Proteomes" id="UP001324533">
    <property type="component" value="Chromosome"/>
</dbReference>
<keyword evidence="2" id="KW-1185">Reference proteome</keyword>
<dbReference type="PANTHER" id="PTHR34070">
    <property type="entry name" value="ARMADILLO-TYPE FOLD"/>
    <property type="match status" value="1"/>
</dbReference>
<dbReference type="InterPro" id="IPR014825">
    <property type="entry name" value="DNA_alkylation"/>
</dbReference>
<organism evidence="1 2">
    <name type="scientific">Microbacterium invictum</name>
    <dbReference type="NCBI Taxonomy" id="515415"/>
    <lineage>
        <taxon>Bacteria</taxon>
        <taxon>Bacillati</taxon>
        <taxon>Actinomycetota</taxon>
        <taxon>Actinomycetes</taxon>
        <taxon>Micrococcales</taxon>
        <taxon>Microbacteriaceae</taxon>
        <taxon>Microbacterium</taxon>
    </lineage>
</organism>
<dbReference type="CDD" id="cd06561">
    <property type="entry name" value="AlkD_like"/>
    <property type="match status" value="1"/>
</dbReference>
<dbReference type="RefSeq" id="WP_322410655.1">
    <property type="nucleotide sequence ID" value="NZ_CP139779.1"/>
</dbReference>